<dbReference type="OrthoDB" id="2802553at2759"/>
<keyword evidence="2" id="KW-1185">Reference proteome</keyword>
<dbReference type="Proteomes" id="UP000313359">
    <property type="component" value="Unassembled WGS sequence"/>
</dbReference>
<reference evidence="1" key="1">
    <citation type="journal article" date="2018" name="Genome Biol. Evol.">
        <title>Genomics and development of Lentinus tigrinus, a white-rot wood-decaying mushroom with dimorphic fruiting bodies.</title>
        <authorList>
            <person name="Wu B."/>
            <person name="Xu Z."/>
            <person name="Knudson A."/>
            <person name="Carlson A."/>
            <person name="Chen N."/>
            <person name="Kovaka S."/>
            <person name="LaButti K."/>
            <person name="Lipzen A."/>
            <person name="Pennachio C."/>
            <person name="Riley R."/>
            <person name="Schakwitz W."/>
            <person name="Umezawa K."/>
            <person name="Ohm R.A."/>
            <person name="Grigoriev I.V."/>
            <person name="Nagy L.G."/>
            <person name="Gibbons J."/>
            <person name="Hibbett D."/>
        </authorList>
    </citation>
    <scope>NUCLEOTIDE SEQUENCE [LARGE SCALE GENOMIC DNA]</scope>
    <source>
        <strain evidence="1">ALCF2SS1-6</strain>
    </source>
</reference>
<accession>A0A5C2S9Y7</accession>
<evidence type="ECO:0000313" key="2">
    <source>
        <dbReference type="Proteomes" id="UP000313359"/>
    </source>
</evidence>
<dbReference type="EMBL" id="ML122265">
    <property type="protein sequence ID" value="RPD60655.1"/>
    <property type="molecule type" value="Genomic_DNA"/>
</dbReference>
<protein>
    <submittedName>
        <fullName evidence="1">Uncharacterized protein</fullName>
    </submittedName>
</protein>
<name>A0A5C2S9Y7_9APHY</name>
<sequence length="321" mass="36033">MPNLLSSLQHLFRRETMDHSHHITVLLNKPADTPCPYFEFRKDYALAWTRAFTLHAAYPDPPPLSQCCISTIKLMKMRSTSEHEYTLSYLTNDGLPWDTSTSKVGILRCERTVAERDHNVTGHTRGLLQSSSRGDHIRAQDRITVYDPDAPVGKDADEVYTHNFDSTACPSVSKLIAAATVLNEDSPHYLLLRRQCFWFAALSFRLLVGRPADDLQANPEMRNGMVLASTEQGLTKVRCSGSFKHVFKIVTGKEIEQDCARLTNTFQEKLDQIDAELKDVKDDWEHKGLVLQQKNEELSRAHGLIAALLARPGGSSGLAVD</sequence>
<dbReference type="STRING" id="1328759.A0A5C2S9Y7"/>
<dbReference type="AlphaFoldDB" id="A0A5C2S9Y7"/>
<organism evidence="1 2">
    <name type="scientific">Lentinus tigrinus ALCF2SS1-6</name>
    <dbReference type="NCBI Taxonomy" id="1328759"/>
    <lineage>
        <taxon>Eukaryota</taxon>
        <taxon>Fungi</taxon>
        <taxon>Dikarya</taxon>
        <taxon>Basidiomycota</taxon>
        <taxon>Agaricomycotina</taxon>
        <taxon>Agaricomycetes</taxon>
        <taxon>Polyporales</taxon>
        <taxon>Polyporaceae</taxon>
        <taxon>Lentinus</taxon>
    </lineage>
</organism>
<evidence type="ECO:0000313" key="1">
    <source>
        <dbReference type="EMBL" id="RPD60655.1"/>
    </source>
</evidence>
<proteinExistence type="predicted"/>
<gene>
    <name evidence="1" type="ORF">L227DRAFT_94134</name>
</gene>